<dbReference type="Proteomes" id="UP001500383">
    <property type="component" value="Unassembled WGS sequence"/>
</dbReference>
<evidence type="ECO:0008006" key="5">
    <source>
        <dbReference type="Google" id="ProtNLM"/>
    </source>
</evidence>
<evidence type="ECO:0000256" key="2">
    <source>
        <dbReference type="SAM" id="Phobius"/>
    </source>
</evidence>
<dbReference type="InterPro" id="IPR025443">
    <property type="entry name" value="DUF4307"/>
</dbReference>
<keyword evidence="2" id="KW-0472">Membrane</keyword>
<proteinExistence type="predicted"/>
<feature type="region of interest" description="Disordered" evidence="1">
    <location>
        <begin position="1"/>
        <end position="46"/>
    </location>
</feature>
<name>A0ABP4V9T0_9ACTN</name>
<feature type="transmembrane region" description="Helical" evidence="2">
    <location>
        <begin position="54"/>
        <end position="75"/>
    </location>
</feature>
<accession>A0ABP4V9T0</accession>
<keyword evidence="4" id="KW-1185">Reference proteome</keyword>
<evidence type="ECO:0000313" key="4">
    <source>
        <dbReference type="Proteomes" id="UP001500383"/>
    </source>
</evidence>
<organism evidence="3 4">
    <name type="scientific">Dietzia cercidiphylli</name>
    <dbReference type="NCBI Taxonomy" id="498199"/>
    <lineage>
        <taxon>Bacteria</taxon>
        <taxon>Bacillati</taxon>
        <taxon>Actinomycetota</taxon>
        <taxon>Actinomycetes</taxon>
        <taxon>Mycobacteriales</taxon>
        <taxon>Dietziaceae</taxon>
        <taxon>Dietzia</taxon>
    </lineage>
</organism>
<sequence>MDSPATGAPGAVRPGPPDTLGIMSEPRPDAASQAAGTPPAGRYDDSGSGVTGKVVAGFLVLLVGALVVAGAVAGYRLSATPTISGEVIGVTVVDDERADVVMTVTRDDPGTAAYCIVRAQDQTKGEVGRREVYVPPSENSAIQVDMSIATSARAFVADVYGCGDDVPDYLRR</sequence>
<protein>
    <recommendedName>
        <fullName evidence="5">DUF4307 domain-containing protein</fullName>
    </recommendedName>
</protein>
<keyword evidence="2" id="KW-0812">Transmembrane</keyword>
<dbReference type="EMBL" id="BAAAQG010000021">
    <property type="protein sequence ID" value="GAA1718978.1"/>
    <property type="molecule type" value="Genomic_DNA"/>
</dbReference>
<reference evidence="4" key="1">
    <citation type="journal article" date="2019" name="Int. J. Syst. Evol. Microbiol.">
        <title>The Global Catalogue of Microorganisms (GCM) 10K type strain sequencing project: providing services to taxonomists for standard genome sequencing and annotation.</title>
        <authorList>
            <consortium name="The Broad Institute Genomics Platform"/>
            <consortium name="The Broad Institute Genome Sequencing Center for Infectious Disease"/>
            <person name="Wu L."/>
            <person name="Ma J."/>
        </authorList>
    </citation>
    <scope>NUCLEOTIDE SEQUENCE [LARGE SCALE GENOMIC DNA]</scope>
    <source>
        <strain evidence="4">JCM 16002</strain>
    </source>
</reference>
<evidence type="ECO:0000313" key="3">
    <source>
        <dbReference type="EMBL" id="GAA1718978.1"/>
    </source>
</evidence>
<dbReference type="Pfam" id="PF14155">
    <property type="entry name" value="DUF4307"/>
    <property type="match status" value="1"/>
</dbReference>
<keyword evidence="2" id="KW-1133">Transmembrane helix</keyword>
<comment type="caution">
    <text evidence="3">The sequence shown here is derived from an EMBL/GenBank/DDBJ whole genome shotgun (WGS) entry which is preliminary data.</text>
</comment>
<evidence type="ECO:0000256" key="1">
    <source>
        <dbReference type="SAM" id="MobiDB-lite"/>
    </source>
</evidence>
<gene>
    <name evidence="3" type="ORF">GCM10009831_31240</name>
</gene>